<feature type="region of interest" description="Disordered" evidence="1">
    <location>
        <begin position="468"/>
        <end position="500"/>
    </location>
</feature>
<dbReference type="Proteomes" id="UP000271241">
    <property type="component" value="Unassembled WGS sequence"/>
</dbReference>
<dbReference type="InterPro" id="IPR000938">
    <property type="entry name" value="CAP-Gly_domain"/>
</dbReference>
<dbReference type="SMART" id="SM01052">
    <property type="entry name" value="CAP_GLY"/>
    <property type="match status" value="1"/>
</dbReference>
<organism evidence="5 6">
    <name type="scientific">Thamnocephalis sphaerospora</name>
    <dbReference type="NCBI Taxonomy" id="78915"/>
    <lineage>
        <taxon>Eukaryota</taxon>
        <taxon>Fungi</taxon>
        <taxon>Fungi incertae sedis</taxon>
        <taxon>Zoopagomycota</taxon>
        <taxon>Zoopagomycotina</taxon>
        <taxon>Zoopagomycetes</taxon>
        <taxon>Zoopagales</taxon>
        <taxon>Sigmoideomycetaceae</taxon>
        <taxon>Thamnocephalis</taxon>
    </lineage>
</organism>
<dbReference type="Gene3D" id="2.30.30.190">
    <property type="entry name" value="CAP Gly-rich-like domain"/>
    <property type="match status" value="1"/>
</dbReference>
<dbReference type="OrthoDB" id="2130750at2759"/>
<dbReference type="Pfam" id="PF01302">
    <property type="entry name" value="CAP_GLY"/>
    <property type="match status" value="1"/>
</dbReference>
<dbReference type="STRING" id="78915.A0A4V1IWM0"/>
<dbReference type="InterPro" id="IPR000210">
    <property type="entry name" value="BTB/POZ_dom"/>
</dbReference>
<feature type="compositionally biased region" description="Pro residues" evidence="1">
    <location>
        <begin position="480"/>
        <end position="496"/>
    </location>
</feature>
<accession>A0A4V1IWM0</accession>
<evidence type="ECO:0008006" key="7">
    <source>
        <dbReference type="Google" id="ProtNLM"/>
    </source>
</evidence>
<feature type="domain" description="CAP-Gly" evidence="4">
    <location>
        <begin position="752"/>
        <end position="815"/>
    </location>
</feature>
<reference evidence="6" key="1">
    <citation type="journal article" date="2018" name="Nat. Microbiol.">
        <title>Leveraging single-cell genomics to expand the fungal tree of life.</title>
        <authorList>
            <person name="Ahrendt S.R."/>
            <person name="Quandt C.A."/>
            <person name="Ciobanu D."/>
            <person name="Clum A."/>
            <person name="Salamov A."/>
            <person name="Andreopoulos B."/>
            <person name="Cheng J.F."/>
            <person name="Woyke T."/>
            <person name="Pelin A."/>
            <person name="Henrissat B."/>
            <person name="Reynolds N.K."/>
            <person name="Benny G.L."/>
            <person name="Smith M.E."/>
            <person name="James T.Y."/>
            <person name="Grigoriev I.V."/>
        </authorList>
    </citation>
    <scope>NUCLEOTIDE SEQUENCE [LARGE SCALE GENOMIC DNA]</scope>
    <source>
        <strain evidence="6">RSA 1356</strain>
    </source>
</reference>
<dbReference type="InterPro" id="IPR011333">
    <property type="entry name" value="SKP1/BTB/POZ_sf"/>
</dbReference>
<dbReference type="SUPFAM" id="SSF74924">
    <property type="entry name" value="Cap-Gly domain"/>
    <property type="match status" value="1"/>
</dbReference>
<dbReference type="PROSITE" id="PS50097">
    <property type="entry name" value="BTB"/>
    <property type="match status" value="1"/>
</dbReference>
<feature type="domain" description="BTB" evidence="3">
    <location>
        <begin position="187"/>
        <end position="221"/>
    </location>
</feature>
<dbReference type="PROSITE" id="PS50245">
    <property type="entry name" value="CAP_GLY_2"/>
    <property type="match status" value="1"/>
</dbReference>
<keyword evidence="6" id="KW-1185">Reference proteome</keyword>
<protein>
    <recommendedName>
        <fullName evidence="7">BTB domain-containing protein</fullName>
    </recommendedName>
</protein>
<dbReference type="EMBL" id="KZ992646">
    <property type="protein sequence ID" value="RKP08029.1"/>
    <property type="molecule type" value="Genomic_DNA"/>
</dbReference>
<dbReference type="InterPro" id="IPR036859">
    <property type="entry name" value="CAP-Gly_dom_sf"/>
</dbReference>
<evidence type="ECO:0000313" key="5">
    <source>
        <dbReference type="EMBL" id="RKP08029.1"/>
    </source>
</evidence>
<feature type="signal peptide" evidence="2">
    <location>
        <begin position="1"/>
        <end position="15"/>
    </location>
</feature>
<keyword evidence="2" id="KW-0732">Signal</keyword>
<feature type="chain" id="PRO_5020785570" description="BTB domain-containing protein" evidence="2">
    <location>
        <begin position="16"/>
        <end position="823"/>
    </location>
</feature>
<evidence type="ECO:0000259" key="4">
    <source>
        <dbReference type="PROSITE" id="PS50245"/>
    </source>
</evidence>
<gene>
    <name evidence="5" type="ORF">THASP1DRAFT_23916</name>
</gene>
<dbReference type="AlphaFoldDB" id="A0A4V1IWM0"/>
<dbReference type="Gene3D" id="3.30.710.10">
    <property type="entry name" value="Potassium Channel Kv1.1, Chain A"/>
    <property type="match status" value="1"/>
</dbReference>
<evidence type="ECO:0000313" key="6">
    <source>
        <dbReference type="Proteomes" id="UP000271241"/>
    </source>
</evidence>
<evidence type="ECO:0000256" key="1">
    <source>
        <dbReference type="SAM" id="MobiDB-lite"/>
    </source>
</evidence>
<sequence>MTLTTLLLFPACTVSNYQRRCNKNAAAVSHSTPDGTRLLGLPTYAMAHRRKSSGSAAPARRYLLPPVPREVRCELVVPKSQLGQDLASLFVLDDSPSSALSLDAPDDPHIGHPLLADAPVEGLDSEERPSAHAGVLHYYGQCGCDTITADDAVGEWSTHPSSLARLCARYKRVTTLAVLLEGDRAHSDVQLTLDTATDETPCELAHRFLLVARSGYFRALLAMGHQYVDSAASQIRLPEEFVPTLDADAEEALTIADWTALWRAADFLDVPALRVYSLHQISRRVHGLRCMCDMCVPQLPALLAFAERYDIRPLMDGCTHVLTQGFQRAWANGNFVTRLPETTRGALVQQVLAAVQPNSVVRMWRGCCELDWLLTQRTASAGAGTAAVTGWMVVVPRHFGRFLATDTELSVLLAGWDADLIQGLFEQVLALSGDDHTKIVIFEKVSALIDAEKERRLRVEEEEAKAKEAASMWAQQRQAPPRPRPPSPPQEYPSEPPAALSPIETTSVVQKKPELEISDANLHVLRDAVQTCVEYLERRWSGIAAVGGFDKLKPELVQALALAIGVSPNDLVDEEAHKAAARGYTRGPRYYYGRCYASQRVQCSVYAHSFVCYAPQPDTRTTAHAKPKTPLGIITCVLDQDSILYNGRFLTRRFEPLGCIVSQHTASRVKRHQRHVLHHDAPSASSSTSFARHLTDNTTVTVTRAADTRFASALYIATSPCLHIYVSRRYFGHPATAHQWRRSLDTDRWRPRSTQFASGLWIGVELEESGKRAACTYTQRYSNSGSHQRADGRNDGSVDGVRYFEAGANRGLFVRREAVQRAV</sequence>
<evidence type="ECO:0000256" key="2">
    <source>
        <dbReference type="SAM" id="SignalP"/>
    </source>
</evidence>
<name>A0A4V1IWM0_9FUNG</name>
<evidence type="ECO:0000259" key="3">
    <source>
        <dbReference type="PROSITE" id="PS50097"/>
    </source>
</evidence>
<proteinExistence type="predicted"/>